<evidence type="ECO:0000313" key="3">
    <source>
        <dbReference type="EMBL" id="CAE6356223.1"/>
    </source>
</evidence>
<evidence type="ECO:0000313" key="4">
    <source>
        <dbReference type="Proteomes" id="UP000663846"/>
    </source>
</evidence>
<dbReference type="EMBL" id="CAJMWS010000076">
    <property type="protein sequence ID" value="CAE6356223.1"/>
    <property type="molecule type" value="Genomic_DNA"/>
</dbReference>
<comment type="caution">
    <text evidence="3">The sequence shown here is derived from an EMBL/GenBank/DDBJ whole genome shotgun (WGS) entry which is preliminary data.</text>
</comment>
<sequence length="320" mass="35768">MITLTPPQIPAYLAGAHELRPIVGKPTEEQVKTIHAVIRDQNSVSHVPALNDPDLSMKLSQHLFDVQMAIYQSNYSVNPSSEAKNIYVPPKLPPGVPGELHQIVGPPTDEQVKSVQSVIRYVESQSHARYKQYSTCNILAPDISTPSSIRSGLNQGRPPHEENLPSAPRSETPAELLAGFDRMERVMKELHETMKESKNVLENVNRVLVSTQRSQTMVGSFDQNTKSTVHMNPVNNQGILATELGLPLLRYWLTGEDYILWMDKPAIARYLDFFEIGSDLIHGGDNPVLISGMEDKATKLLFKHIGIHYNSSQRYRAQVS</sequence>
<dbReference type="Proteomes" id="UP000663846">
    <property type="component" value="Unassembled WGS sequence"/>
</dbReference>
<name>A0A8H2WBH1_9AGAM</name>
<gene>
    <name evidence="3" type="ORF">RDB_LOCUS15007</name>
</gene>
<keyword evidence="1" id="KW-0175">Coiled coil</keyword>
<feature type="coiled-coil region" evidence="1">
    <location>
        <begin position="180"/>
        <end position="207"/>
    </location>
</feature>
<proteinExistence type="predicted"/>
<reference evidence="3" key="1">
    <citation type="submission" date="2021-01" db="EMBL/GenBank/DDBJ databases">
        <authorList>
            <person name="Kaushik A."/>
        </authorList>
    </citation>
    <scope>NUCLEOTIDE SEQUENCE</scope>
    <source>
        <strain evidence="3">AG1-1C</strain>
    </source>
</reference>
<organism evidence="3 4">
    <name type="scientific">Rhizoctonia solani</name>
    <dbReference type="NCBI Taxonomy" id="456999"/>
    <lineage>
        <taxon>Eukaryota</taxon>
        <taxon>Fungi</taxon>
        <taxon>Dikarya</taxon>
        <taxon>Basidiomycota</taxon>
        <taxon>Agaricomycotina</taxon>
        <taxon>Agaricomycetes</taxon>
        <taxon>Cantharellales</taxon>
        <taxon>Ceratobasidiaceae</taxon>
        <taxon>Rhizoctonia</taxon>
    </lineage>
</organism>
<dbReference type="AlphaFoldDB" id="A0A8H2WBH1"/>
<feature type="region of interest" description="Disordered" evidence="2">
    <location>
        <begin position="147"/>
        <end position="172"/>
    </location>
</feature>
<evidence type="ECO:0000256" key="1">
    <source>
        <dbReference type="SAM" id="Coils"/>
    </source>
</evidence>
<protein>
    <submittedName>
        <fullName evidence="3">Uncharacterized protein</fullName>
    </submittedName>
</protein>
<accession>A0A8H2WBH1</accession>
<evidence type="ECO:0000256" key="2">
    <source>
        <dbReference type="SAM" id="MobiDB-lite"/>
    </source>
</evidence>